<evidence type="ECO:0000313" key="1">
    <source>
        <dbReference type="EMBL" id="EFO78784.1"/>
    </source>
</evidence>
<comment type="caution">
    <text evidence="1">The sequence shown here is derived from an EMBL/GenBank/DDBJ whole genome shotgun (WGS) entry which is preliminary data.</text>
</comment>
<dbReference type="AlphaFoldDB" id="A0AB72Z406"/>
<dbReference type="EMBL" id="AEHJ01000004">
    <property type="protein sequence ID" value="EFO78784.1"/>
    <property type="molecule type" value="Genomic_DNA"/>
</dbReference>
<dbReference type="Proteomes" id="UP000003457">
    <property type="component" value="Unassembled WGS sequence"/>
</dbReference>
<protein>
    <submittedName>
        <fullName evidence="1">Uncharacterized protein</fullName>
    </submittedName>
</protein>
<gene>
    <name evidence="1" type="ORF">HMPREF9003_1267</name>
</gene>
<organism evidence="1 2">
    <name type="scientific">Bifidobacterium dentium JCVIHMP022</name>
    <dbReference type="NCBI Taxonomy" id="553191"/>
    <lineage>
        <taxon>Bacteria</taxon>
        <taxon>Bacillati</taxon>
        <taxon>Actinomycetota</taxon>
        <taxon>Actinomycetes</taxon>
        <taxon>Bifidobacteriales</taxon>
        <taxon>Bifidobacteriaceae</taxon>
        <taxon>Bifidobacterium</taxon>
    </lineage>
</organism>
<reference evidence="1 2" key="1">
    <citation type="submission" date="2010-10" db="EMBL/GenBank/DDBJ databases">
        <authorList>
            <person name="Durkin A.S."/>
            <person name="Madupu R."/>
            <person name="Torralba M."/>
            <person name="Gillis M."/>
            <person name="Methe B."/>
            <person name="Sutton G."/>
            <person name="Nelson K.E."/>
        </authorList>
    </citation>
    <scope>NUCLEOTIDE SEQUENCE [LARGE SCALE GENOMIC DNA]</scope>
    <source>
        <strain evidence="1 2">JCVIHMP022</strain>
    </source>
</reference>
<evidence type="ECO:0000313" key="2">
    <source>
        <dbReference type="Proteomes" id="UP000003457"/>
    </source>
</evidence>
<name>A0AB72Z406_9BIFI</name>
<sequence length="61" mass="7046">MLAYPALASGGVLNHYPGKERPLEDRVQNSRMVLSYLWDCLRERGASHQMNETIISRDWRG</sequence>
<proteinExistence type="predicted"/>
<accession>A0AB72Z406</accession>